<gene>
    <name evidence="1" type="ORF">ONB1V03_LOCUS18102</name>
</gene>
<proteinExistence type="predicted"/>
<name>A0A7R9MJS0_9ACAR</name>
<organism evidence="1">
    <name type="scientific">Oppiella nova</name>
    <dbReference type="NCBI Taxonomy" id="334625"/>
    <lineage>
        <taxon>Eukaryota</taxon>
        <taxon>Metazoa</taxon>
        <taxon>Ecdysozoa</taxon>
        <taxon>Arthropoda</taxon>
        <taxon>Chelicerata</taxon>
        <taxon>Arachnida</taxon>
        <taxon>Acari</taxon>
        <taxon>Acariformes</taxon>
        <taxon>Sarcoptiformes</taxon>
        <taxon>Oribatida</taxon>
        <taxon>Brachypylina</taxon>
        <taxon>Oppioidea</taxon>
        <taxon>Oppiidae</taxon>
        <taxon>Oppiella</taxon>
    </lineage>
</organism>
<accession>A0A7R9MJS0</accession>
<keyword evidence="2" id="KW-1185">Reference proteome</keyword>
<protein>
    <submittedName>
        <fullName evidence="1">Uncharacterized protein</fullName>
    </submittedName>
</protein>
<dbReference type="AlphaFoldDB" id="A0A7R9MJS0"/>
<dbReference type="Proteomes" id="UP000728032">
    <property type="component" value="Unassembled WGS sequence"/>
</dbReference>
<dbReference type="EMBL" id="OC938893">
    <property type="protein sequence ID" value="CAD7661541.1"/>
    <property type="molecule type" value="Genomic_DNA"/>
</dbReference>
<evidence type="ECO:0000313" key="1">
    <source>
        <dbReference type="EMBL" id="CAD7661541.1"/>
    </source>
</evidence>
<sequence>MATGPHTGRGPGYRNGNNRLSTGFACIPFRHPINYPINAIQYEWLSNNLDDSSPPPVIIRPNYKLIYTSHQFNESAPNGAYCSGWISVDSGPGRFLLCILPFLTLVATFNGVKGQLPP</sequence>
<evidence type="ECO:0000313" key="2">
    <source>
        <dbReference type="Proteomes" id="UP000728032"/>
    </source>
</evidence>
<dbReference type="OrthoDB" id="6511516at2759"/>
<feature type="non-terminal residue" evidence="1">
    <location>
        <position position="1"/>
    </location>
</feature>
<reference evidence="1" key="1">
    <citation type="submission" date="2020-11" db="EMBL/GenBank/DDBJ databases">
        <authorList>
            <person name="Tran Van P."/>
        </authorList>
    </citation>
    <scope>NUCLEOTIDE SEQUENCE</scope>
</reference>
<dbReference type="EMBL" id="CAJPVJ010024068">
    <property type="protein sequence ID" value="CAG2178677.1"/>
    <property type="molecule type" value="Genomic_DNA"/>
</dbReference>